<organism evidence="3 4">
    <name type="scientific">Lophium mytilinum</name>
    <dbReference type="NCBI Taxonomy" id="390894"/>
    <lineage>
        <taxon>Eukaryota</taxon>
        <taxon>Fungi</taxon>
        <taxon>Dikarya</taxon>
        <taxon>Ascomycota</taxon>
        <taxon>Pezizomycotina</taxon>
        <taxon>Dothideomycetes</taxon>
        <taxon>Pleosporomycetidae</taxon>
        <taxon>Mytilinidiales</taxon>
        <taxon>Mytilinidiaceae</taxon>
        <taxon>Lophium</taxon>
    </lineage>
</organism>
<reference evidence="3" key="1">
    <citation type="journal article" date="2020" name="Stud. Mycol.">
        <title>101 Dothideomycetes genomes: a test case for predicting lifestyles and emergence of pathogens.</title>
        <authorList>
            <person name="Haridas S."/>
            <person name="Albert R."/>
            <person name="Binder M."/>
            <person name="Bloem J."/>
            <person name="Labutti K."/>
            <person name="Salamov A."/>
            <person name="Andreopoulos B."/>
            <person name="Baker S."/>
            <person name="Barry K."/>
            <person name="Bills G."/>
            <person name="Bluhm B."/>
            <person name="Cannon C."/>
            <person name="Castanera R."/>
            <person name="Culley D."/>
            <person name="Daum C."/>
            <person name="Ezra D."/>
            <person name="Gonzalez J."/>
            <person name="Henrissat B."/>
            <person name="Kuo A."/>
            <person name="Liang C."/>
            <person name="Lipzen A."/>
            <person name="Lutzoni F."/>
            <person name="Magnuson J."/>
            <person name="Mondo S."/>
            <person name="Nolan M."/>
            <person name="Ohm R."/>
            <person name="Pangilinan J."/>
            <person name="Park H.-J."/>
            <person name="Ramirez L."/>
            <person name="Alfaro M."/>
            <person name="Sun H."/>
            <person name="Tritt A."/>
            <person name="Yoshinaga Y."/>
            <person name="Zwiers L.-H."/>
            <person name="Turgeon B."/>
            <person name="Goodwin S."/>
            <person name="Spatafora J."/>
            <person name="Crous P."/>
            <person name="Grigoriev I."/>
        </authorList>
    </citation>
    <scope>NUCLEOTIDE SEQUENCE</scope>
    <source>
        <strain evidence="3">CBS 269.34</strain>
    </source>
</reference>
<dbReference type="AlphaFoldDB" id="A0A6A6RBQ6"/>
<dbReference type="PANTHER" id="PTHR42085">
    <property type="entry name" value="F-BOX DOMAIN-CONTAINING PROTEIN"/>
    <property type="match status" value="1"/>
</dbReference>
<evidence type="ECO:0000259" key="2">
    <source>
        <dbReference type="Pfam" id="PF24864"/>
    </source>
</evidence>
<evidence type="ECO:0000313" key="4">
    <source>
        <dbReference type="Proteomes" id="UP000799750"/>
    </source>
</evidence>
<evidence type="ECO:0000313" key="3">
    <source>
        <dbReference type="EMBL" id="KAF2501786.1"/>
    </source>
</evidence>
<evidence type="ECO:0000256" key="1">
    <source>
        <dbReference type="SAM" id="MobiDB-lite"/>
    </source>
</evidence>
<feature type="compositionally biased region" description="Low complexity" evidence="1">
    <location>
        <begin position="27"/>
        <end position="36"/>
    </location>
</feature>
<dbReference type="PANTHER" id="PTHR42085:SF2">
    <property type="entry name" value="F-BOX DOMAIN-CONTAINING PROTEIN"/>
    <property type="match status" value="1"/>
</dbReference>
<feature type="domain" description="DUF7730" evidence="2">
    <location>
        <begin position="107"/>
        <end position="214"/>
    </location>
</feature>
<protein>
    <recommendedName>
        <fullName evidence="2">DUF7730 domain-containing protein</fullName>
    </recommendedName>
</protein>
<gene>
    <name evidence="3" type="ORF">BU16DRAFT_556258</name>
</gene>
<dbReference type="Pfam" id="PF24864">
    <property type="entry name" value="DUF7730"/>
    <property type="match status" value="1"/>
</dbReference>
<accession>A0A6A6RBQ6</accession>
<keyword evidence="4" id="KW-1185">Reference proteome</keyword>
<dbReference type="EMBL" id="MU004182">
    <property type="protein sequence ID" value="KAF2501786.1"/>
    <property type="molecule type" value="Genomic_DNA"/>
</dbReference>
<feature type="region of interest" description="Disordered" evidence="1">
    <location>
        <begin position="1"/>
        <end position="36"/>
    </location>
</feature>
<sequence length="301" mass="34578">MQDLSSQPMELDPLEPISKQPRAHIVSTNTSESSTSSSKCYFFRLPTEIRLKIYYYALQHPHGDSDPAWLSPFKRPIIEVLPPDVRHKKDSSEVDMGIVYWGTELMTRLLRVNRQIHSEAVEVLYTKFVFDFKNDLANAAFQFLTTIPPDTAAMVRSIYVKVSIGCPEDEIVPQSWMTPRVRPSLDLHPGWIDICKAIVARLPKLRNVYVRAILWHKVILPIRMTQSQMEIAIMDILDTFSSIEHVQLLPALHACSKLNKSYAELYKAVQICQKKHADNRVSLSSMFKEIFDMDKLLGEAY</sequence>
<name>A0A6A6RBQ6_9PEZI</name>
<dbReference type="OrthoDB" id="5314997at2759"/>
<dbReference type="InterPro" id="IPR056632">
    <property type="entry name" value="DUF7730"/>
</dbReference>
<dbReference type="Proteomes" id="UP000799750">
    <property type="component" value="Unassembled WGS sequence"/>
</dbReference>
<proteinExistence type="predicted"/>
<dbReference type="InterPro" id="IPR038883">
    <property type="entry name" value="AN11006-like"/>
</dbReference>